<accession>A0A6H0WKJ6</accession>
<dbReference type="EMBL" id="CP048852">
    <property type="protein sequence ID" value="QIW80047.1"/>
    <property type="molecule type" value="Genomic_DNA"/>
</dbReference>
<reference evidence="1 2" key="1">
    <citation type="submission" date="2020-02" db="EMBL/GenBank/DDBJ databases">
        <title>Genome sequencing, annotation and comparative genomic analysis of Bacillus tequilensis EA-CB0015, an effective biological control agent against Pseudocercospora fijiensis in banana plants.</title>
        <authorList>
            <person name="Cuellar-Gaviria T.Z."/>
            <person name="Ju K.-S."/>
            <person name="Villegas-Escobar V."/>
        </authorList>
    </citation>
    <scope>NUCLEOTIDE SEQUENCE [LARGE SCALE GENOMIC DNA]</scope>
    <source>
        <strain evidence="1 2">EA-CB0015</strain>
    </source>
</reference>
<keyword evidence="2" id="KW-1185">Reference proteome</keyword>
<dbReference type="Proteomes" id="UP000501914">
    <property type="component" value="Chromosome"/>
</dbReference>
<protein>
    <submittedName>
        <fullName evidence="1">Uncharacterized protein</fullName>
    </submittedName>
</protein>
<dbReference type="AlphaFoldDB" id="A0A6H0WKJ6"/>
<organism evidence="1 2">
    <name type="scientific">Bacillus tequilensis</name>
    <dbReference type="NCBI Taxonomy" id="227866"/>
    <lineage>
        <taxon>Bacteria</taxon>
        <taxon>Bacillati</taxon>
        <taxon>Bacillota</taxon>
        <taxon>Bacilli</taxon>
        <taxon>Bacillales</taxon>
        <taxon>Bacillaceae</taxon>
        <taxon>Bacillus</taxon>
    </lineage>
</organism>
<gene>
    <name evidence="1" type="ORF">G4P54_09625</name>
</gene>
<name>A0A6H0WKJ6_9BACI</name>
<evidence type="ECO:0000313" key="2">
    <source>
        <dbReference type="Proteomes" id="UP000501914"/>
    </source>
</evidence>
<evidence type="ECO:0000313" key="1">
    <source>
        <dbReference type="EMBL" id="QIW80047.1"/>
    </source>
</evidence>
<dbReference type="KEGG" id="bteq:G4P54_09625"/>
<proteinExistence type="predicted"/>
<sequence length="98" mass="11021">MSEQRLRIGEIRYEVFDDYDLYTGEYLGKSLGNAYFIARIEKESVVQVGIQKINYSSDAKIGFDAFGKETEEKINEHLLAVFSLIAAGAKDYGLEGTI</sequence>
<dbReference type="RefSeq" id="WP_167872502.1">
    <property type="nucleotide sequence ID" value="NZ_CP048852.1"/>
</dbReference>